<proteinExistence type="predicted"/>
<evidence type="ECO:0000313" key="3">
    <source>
        <dbReference type="Proteomes" id="UP000827092"/>
    </source>
</evidence>
<keyword evidence="3" id="KW-1185">Reference proteome</keyword>
<protein>
    <submittedName>
        <fullName evidence="2">Uncharacterized protein</fullName>
    </submittedName>
</protein>
<comment type="caution">
    <text evidence="2">The sequence shown here is derived from an EMBL/GenBank/DDBJ whole genome shotgun (WGS) entry which is preliminary data.</text>
</comment>
<feature type="compositionally biased region" description="Basic residues" evidence="1">
    <location>
        <begin position="94"/>
        <end position="103"/>
    </location>
</feature>
<dbReference type="Proteomes" id="UP000827092">
    <property type="component" value="Unassembled WGS sequence"/>
</dbReference>
<sequence length="103" mass="11671">MSSFFHFFLFPFYYKFGGFPHPIFVPKRNPQWGGPTSASRPPPERAAGAQNFPWEEKFTPTSPNMGRGTVGFKTEEKSRPKYPRGVTSGEPKHQKSSLHRALA</sequence>
<organism evidence="2 3">
    <name type="scientific">Oedothorax gibbosus</name>
    <dbReference type="NCBI Taxonomy" id="931172"/>
    <lineage>
        <taxon>Eukaryota</taxon>
        <taxon>Metazoa</taxon>
        <taxon>Ecdysozoa</taxon>
        <taxon>Arthropoda</taxon>
        <taxon>Chelicerata</taxon>
        <taxon>Arachnida</taxon>
        <taxon>Araneae</taxon>
        <taxon>Araneomorphae</taxon>
        <taxon>Entelegynae</taxon>
        <taxon>Araneoidea</taxon>
        <taxon>Linyphiidae</taxon>
        <taxon>Erigoninae</taxon>
        <taxon>Oedothorax</taxon>
    </lineage>
</organism>
<feature type="region of interest" description="Disordered" evidence="1">
    <location>
        <begin position="27"/>
        <end position="103"/>
    </location>
</feature>
<evidence type="ECO:0000256" key="1">
    <source>
        <dbReference type="SAM" id="MobiDB-lite"/>
    </source>
</evidence>
<dbReference type="AlphaFoldDB" id="A0AAV6TPY6"/>
<name>A0AAV6TPY6_9ARAC</name>
<evidence type="ECO:0000313" key="2">
    <source>
        <dbReference type="EMBL" id="KAG8174045.1"/>
    </source>
</evidence>
<accession>A0AAV6TPY6</accession>
<gene>
    <name evidence="2" type="ORF">JTE90_029196</name>
</gene>
<dbReference type="EMBL" id="JAFNEN010001340">
    <property type="protein sequence ID" value="KAG8174045.1"/>
    <property type="molecule type" value="Genomic_DNA"/>
</dbReference>
<reference evidence="2 3" key="1">
    <citation type="journal article" date="2022" name="Nat. Ecol. Evol.">
        <title>A masculinizing supergene underlies an exaggerated male reproductive morph in a spider.</title>
        <authorList>
            <person name="Hendrickx F."/>
            <person name="De Corte Z."/>
            <person name="Sonet G."/>
            <person name="Van Belleghem S.M."/>
            <person name="Kostlbacher S."/>
            <person name="Vangestel C."/>
        </authorList>
    </citation>
    <scope>NUCLEOTIDE SEQUENCE [LARGE SCALE GENOMIC DNA]</scope>
    <source>
        <strain evidence="2">W744_W776</strain>
    </source>
</reference>